<name>A0A0D1ZU57_9EURO</name>
<dbReference type="AlphaFoldDB" id="A0A0D1ZU57"/>
<reference evidence="2 3" key="1">
    <citation type="submission" date="2015-01" db="EMBL/GenBank/DDBJ databases">
        <title>The Genome Sequence of Exophiala spinifera CBS89968.</title>
        <authorList>
            <consortium name="The Broad Institute Genomics Platform"/>
            <person name="Cuomo C."/>
            <person name="de Hoog S."/>
            <person name="Gorbushina A."/>
            <person name="Stielow B."/>
            <person name="Teixiera M."/>
            <person name="Abouelleil A."/>
            <person name="Chapman S.B."/>
            <person name="Priest M."/>
            <person name="Young S.K."/>
            <person name="Wortman J."/>
            <person name="Nusbaum C."/>
            <person name="Birren B."/>
        </authorList>
    </citation>
    <scope>NUCLEOTIDE SEQUENCE [LARGE SCALE GENOMIC DNA]</scope>
    <source>
        <strain evidence="2 3">CBS 89968</strain>
    </source>
</reference>
<dbReference type="HOGENOM" id="CLU_1256022_0_0_1"/>
<keyword evidence="3" id="KW-1185">Reference proteome</keyword>
<dbReference type="Proteomes" id="UP000053328">
    <property type="component" value="Unassembled WGS sequence"/>
</dbReference>
<dbReference type="EMBL" id="KN847495">
    <property type="protein sequence ID" value="KIW16327.1"/>
    <property type="molecule type" value="Genomic_DNA"/>
</dbReference>
<dbReference type="RefSeq" id="XP_016236543.1">
    <property type="nucleotide sequence ID" value="XM_016380716.1"/>
</dbReference>
<protein>
    <submittedName>
        <fullName evidence="2">Uncharacterized protein</fullName>
    </submittedName>
</protein>
<dbReference type="VEuPathDB" id="FungiDB:PV08_06378"/>
<evidence type="ECO:0000256" key="1">
    <source>
        <dbReference type="SAM" id="MobiDB-lite"/>
    </source>
</evidence>
<sequence length="220" mass="24963">MPLDGQLSQSGSRSSLRVIVQVWIVIKECSFEADTIGNFILIKWALDSNGRFHDSFRDDNKQIQVHDVRFRQEREEKERVIAESGLEAYLDILGGRDEGSTTIQRDSESRAARIDAALALRCADRQQWPTTQTHTDSVNKQIKDISTEEQVDKEEYYDEMLGKKWLETAQERLENLGRVEISANQEPDETLAVDHDRAGTPDDGELLRDPGADYVPGNGE</sequence>
<evidence type="ECO:0000313" key="2">
    <source>
        <dbReference type="EMBL" id="KIW16327.1"/>
    </source>
</evidence>
<feature type="compositionally biased region" description="Basic and acidic residues" evidence="1">
    <location>
        <begin position="192"/>
        <end position="211"/>
    </location>
</feature>
<organism evidence="2 3">
    <name type="scientific">Exophiala spinifera</name>
    <dbReference type="NCBI Taxonomy" id="91928"/>
    <lineage>
        <taxon>Eukaryota</taxon>
        <taxon>Fungi</taxon>
        <taxon>Dikarya</taxon>
        <taxon>Ascomycota</taxon>
        <taxon>Pezizomycotina</taxon>
        <taxon>Eurotiomycetes</taxon>
        <taxon>Chaetothyriomycetidae</taxon>
        <taxon>Chaetothyriales</taxon>
        <taxon>Herpotrichiellaceae</taxon>
        <taxon>Exophiala</taxon>
    </lineage>
</organism>
<proteinExistence type="predicted"/>
<feature type="region of interest" description="Disordered" evidence="1">
    <location>
        <begin position="179"/>
        <end position="220"/>
    </location>
</feature>
<evidence type="ECO:0000313" key="3">
    <source>
        <dbReference type="Proteomes" id="UP000053328"/>
    </source>
</evidence>
<accession>A0A0D1ZU57</accession>
<gene>
    <name evidence="2" type="ORF">PV08_06378</name>
</gene>
<dbReference type="GeneID" id="27333461"/>